<gene>
    <name evidence="9" type="primary">tatA</name>
    <name evidence="11" type="ORF">K1J50_10970</name>
</gene>
<evidence type="ECO:0000313" key="12">
    <source>
        <dbReference type="Proteomes" id="UP001519924"/>
    </source>
</evidence>
<dbReference type="NCBIfam" id="TIGR01411">
    <property type="entry name" value="tatAE"/>
    <property type="match status" value="1"/>
</dbReference>
<evidence type="ECO:0000256" key="3">
    <source>
        <dbReference type="ARBA" id="ARBA00022475"/>
    </source>
</evidence>
<evidence type="ECO:0000256" key="8">
    <source>
        <dbReference type="ARBA" id="ARBA00023136"/>
    </source>
</evidence>
<evidence type="ECO:0000256" key="5">
    <source>
        <dbReference type="ARBA" id="ARBA00022927"/>
    </source>
</evidence>
<protein>
    <recommendedName>
        <fullName evidence="9">Sec-independent protein translocase protein TatA</fullName>
    </recommendedName>
</protein>
<comment type="subunit">
    <text evidence="9">The Tat system comprises two distinct complexes: a TatABC complex, containing multiple copies of TatA, TatB and TatC subunits, and a separate TatA complex, containing only TatA subunits. Substrates initially bind to the TatABC complex, which probably triggers association of the separate TatA complex to form the active translocon.</text>
</comment>
<comment type="subcellular location">
    <subcellularLocation>
        <location evidence="1 9">Cell membrane</location>
        <topology evidence="1 9">Single-pass membrane protein</topology>
    </subcellularLocation>
</comment>
<dbReference type="InterPro" id="IPR006312">
    <property type="entry name" value="TatA/E"/>
</dbReference>
<proteinExistence type="inferred from homology"/>
<keyword evidence="4 9" id="KW-0812">Transmembrane</keyword>
<evidence type="ECO:0000256" key="4">
    <source>
        <dbReference type="ARBA" id="ARBA00022692"/>
    </source>
</evidence>
<feature type="region of interest" description="Disordered" evidence="10">
    <location>
        <begin position="46"/>
        <end position="95"/>
    </location>
</feature>
<evidence type="ECO:0000256" key="10">
    <source>
        <dbReference type="SAM" id="MobiDB-lite"/>
    </source>
</evidence>
<dbReference type="RefSeq" id="WP_220117756.1">
    <property type="nucleotide sequence ID" value="NZ_JAHZUY010000027.1"/>
</dbReference>
<dbReference type="EMBL" id="JAHZUY010000027">
    <property type="protein sequence ID" value="MBW8270008.1"/>
    <property type="molecule type" value="Genomic_DNA"/>
</dbReference>
<comment type="similarity">
    <text evidence="9">Belongs to the TatA/E family.</text>
</comment>
<dbReference type="InterPro" id="IPR003369">
    <property type="entry name" value="TatA/B/E"/>
</dbReference>
<evidence type="ECO:0000256" key="7">
    <source>
        <dbReference type="ARBA" id="ARBA00023010"/>
    </source>
</evidence>
<keyword evidence="6 9" id="KW-1133">Transmembrane helix</keyword>
<dbReference type="PANTHER" id="PTHR42982">
    <property type="entry name" value="SEC-INDEPENDENT PROTEIN TRANSLOCASE PROTEIN TATA"/>
    <property type="match status" value="1"/>
</dbReference>
<sequence length="95" mass="9395">MGSFSIWHWLVVLAVVLLLFGGSGKISSLMGDLAKGIKSFKKNMSDEADASMEAQATTTAQPAGSITGPSTAGAAPSAPPSTAAAGSAETSRPAA</sequence>
<dbReference type="Proteomes" id="UP001519924">
    <property type="component" value="Unassembled WGS sequence"/>
</dbReference>
<dbReference type="NCBIfam" id="NF001940">
    <property type="entry name" value="PRK00720.1"/>
    <property type="match status" value="1"/>
</dbReference>
<evidence type="ECO:0000313" key="11">
    <source>
        <dbReference type="EMBL" id="MBW8270008.1"/>
    </source>
</evidence>
<keyword evidence="5 9" id="KW-0653">Protein transport</keyword>
<dbReference type="HAMAP" id="MF_00236">
    <property type="entry name" value="TatA_E"/>
    <property type="match status" value="1"/>
</dbReference>
<evidence type="ECO:0000256" key="9">
    <source>
        <dbReference type="HAMAP-Rule" id="MF_00236"/>
    </source>
</evidence>
<reference evidence="11 12" key="1">
    <citation type="submission" date="2021-08" db="EMBL/GenBank/DDBJ databases">
        <title>Caldovatus sediminis gen. nov., sp. nov., a moderately thermophilic bacterium isolated from a hot spring.</title>
        <authorList>
            <person name="Hu C.-J."/>
            <person name="Li W.-J."/>
            <person name="Xian W.-D."/>
        </authorList>
    </citation>
    <scope>NUCLEOTIDE SEQUENCE [LARGE SCALE GENOMIC DNA]</scope>
    <source>
        <strain evidence="11 12">SYSU G05006</strain>
    </source>
</reference>
<keyword evidence="7 9" id="KW-0811">Translocation</keyword>
<dbReference type="Pfam" id="PF02416">
    <property type="entry name" value="TatA_B_E"/>
    <property type="match status" value="1"/>
</dbReference>
<organism evidence="11 12">
    <name type="scientific">Caldovatus aquaticus</name>
    <dbReference type="NCBI Taxonomy" id="2865671"/>
    <lineage>
        <taxon>Bacteria</taxon>
        <taxon>Pseudomonadati</taxon>
        <taxon>Pseudomonadota</taxon>
        <taxon>Alphaproteobacteria</taxon>
        <taxon>Acetobacterales</taxon>
        <taxon>Roseomonadaceae</taxon>
        <taxon>Caldovatus</taxon>
    </lineage>
</organism>
<feature type="compositionally biased region" description="Polar residues" evidence="10">
    <location>
        <begin position="54"/>
        <end position="64"/>
    </location>
</feature>
<comment type="caution">
    <text evidence="11">The sequence shown here is derived from an EMBL/GenBank/DDBJ whole genome shotgun (WGS) entry which is preliminary data.</text>
</comment>
<dbReference type="PANTHER" id="PTHR42982:SF1">
    <property type="entry name" value="SEC-INDEPENDENT PROTEIN TRANSLOCASE PROTEIN TATA"/>
    <property type="match status" value="1"/>
</dbReference>
<name>A0ABS7F3A0_9PROT</name>
<evidence type="ECO:0000256" key="1">
    <source>
        <dbReference type="ARBA" id="ARBA00004162"/>
    </source>
</evidence>
<evidence type="ECO:0000256" key="2">
    <source>
        <dbReference type="ARBA" id="ARBA00022448"/>
    </source>
</evidence>
<keyword evidence="12" id="KW-1185">Reference proteome</keyword>
<keyword evidence="3 9" id="KW-1003">Cell membrane</keyword>
<comment type="function">
    <text evidence="9">Part of the twin-arginine translocation (Tat) system that transports large folded proteins containing a characteristic twin-arginine motif in their signal peptide across membranes. TatA could form the protein-conducting channel of the Tat system.</text>
</comment>
<keyword evidence="2 9" id="KW-0813">Transport</keyword>
<accession>A0ABS7F3A0</accession>
<keyword evidence="8 9" id="KW-0472">Membrane</keyword>
<feature type="compositionally biased region" description="Low complexity" evidence="10">
    <location>
        <begin position="67"/>
        <end position="88"/>
    </location>
</feature>
<dbReference type="Gene3D" id="1.20.5.3310">
    <property type="match status" value="1"/>
</dbReference>
<evidence type="ECO:0000256" key="6">
    <source>
        <dbReference type="ARBA" id="ARBA00022989"/>
    </source>
</evidence>